<dbReference type="EMBL" id="MCFA01000053">
    <property type="protein sequence ID" value="ORY12199.1"/>
    <property type="molecule type" value="Genomic_DNA"/>
</dbReference>
<dbReference type="GO" id="GO:0008080">
    <property type="term" value="F:N-acetyltransferase activity"/>
    <property type="evidence" value="ECO:0007669"/>
    <property type="project" value="TreeGrafter"/>
</dbReference>
<dbReference type="PANTHER" id="PTHR28037:SF1">
    <property type="entry name" value="ALCOHOL O-ACETYLTRANSFERASE 1-RELATED"/>
    <property type="match status" value="1"/>
</dbReference>
<evidence type="ECO:0000313" key="1">
    <source>
        <dbReference type="EMBL" id="ORY12199.1"/>
    </source>
</evidence>
<reference evidence="1 2" key="1">
    <citation type="submission" date="2016-07" db="EMBL/GenBank/DDBJ databases">
        <title>Pervasive Adenine N6-methylation of Active Genes in Fungi.</title>
        <authorList>
            <consortium name="DOE Joint Genome Institute"/>
            <person name="Mondo S.J."/>
            <person name="Dannebaum R.O."/>
            <person name="Kuo R.C."/>
            <person name="Labutti K."/>
            <person name="Haridas S."/>
            <person name="Kuo A."/>
            <person name="Salamov A."/>
            <person name="Ahrendt S.R."/>
            <person name="Lipzen A."/>
            <person name="Sullivan W."/>
            <person name="Andreopoulos W.B."/>
            <person name="Clum A."/>
            <person name="Lindquist E."/>
            <person name="Daum C."/>
            <person name="Ramamoorthy G.K."/>
            <person name="Gryganskyi A."/>
            <person name="Culley D."/>
            <person name="Magnuson J.K."/>
            <person name="James T.Y."/>
            <person name="O'Malley M.A."/>
            <person name="Stajich J.E."/>
            <person name="Spatafora J.W."/>
            <person name="Visel A."/>
            <person name="Grigoriev I.V."/>
        </authorList>
    </citation>
    <scope>NUCLEOTIDE SEQUENCE [LARGE SCALE GENOMIC DNA]</scope>
    <source>
        <strain evidence="1 2">CBS 115471</strain>
    </source>
</reference>
<sequence>MSGKIFHELLLERLNAAAIDDPTNSSEMKPPQCARSLESFPPTMEKLVDVSVSPLFLLNASRKENRPASKFIRATQAQWSPIRTSPYKTRFRCFSVENVTPSSIPLACRGHGTTLTGRLHGLVLILLEALLGGTQASAFASNKAIDQQRHLPSGRPTYSSFQPTTAFGNYVSMMDHRFNSAVVSQIRSMVGEKDHAESLSTGLMEIVWTTSLKVRKAIEEKLSMSLRNDILGLAKDIPDFREKFKMMQRRPASVPG</sequence>
<gene>
    <name evidence="1" type="ORF">BCR34DRAFT_587342</name>
</gene>
<dbReference type="AlphaFoldDB" id="A0A1Y1ZPM0"/>
<keyword evidence="2" id="KW-1185">Reference proteome</keyword>
<dbReference type="PANTHER" id="PTHR28037">
    <property type="entry name" value="ALCOHOL O-ACETYLTRANSFERASE 1-RELATED"/>
    <property type="match status" value="1"/>
</dbReference>
<dbReference type="Proteomes" id="UP000193144">
    <property type="component" value="Unassembled WGS sequence"/>
</dbReference>
<comment type="caution">
    <text evidence="1">The sequence shown here is derived from an EMBL/GenBank/DDBJ whole genome shotgun (WGS) entry which is preliminary data.</text>
</comment>
<proteinExistence type="predicted"/>
<dbReference type="STRING" id="1231657.A0A1Y1ZPM0"/>
<dbReference type="InterPro" id="IPR052058">
    <property type="entry name" value="Alcohol_O-acetyltransferase"/>
</dbReference>
<accession>A0A1Y1ZPM0</accession>
<organism evidence="1 2">
    <name type="scientific">Clohesyomyces aquaticus</name>
    <dbReference type="NCBI Taxonomy" id="1231657"/>
    <lineage>
        <taxon>Eukaryota</taxon>
        <taxon>Fungi</taxon>
        <taxon>Dikarya</taxon>
        <taxon>Ascomycota</taxon>
        <taxon>Pezizomycotina</taxon>
        <taxon>Dothideomycetes</taxon>
        <taxon>Pleosporomycetidae</taxon>
        <taxon>Pleosporales</taxon>
        <taxon>Lindgomycetaceae</taxon>
        <taxon>Clohesyomyces</taxon>
    </lineage>
</organism>
<dbReference type="OrthoDB" id="2150604at2759"/>
<protein>
    <submittedName>
        <fullName evidence="1">Uncharacterized protein</fullName>
    </submittedName>
</protein>
<evidence type="ECO:0000313" key="2">
    <source>
        <dbReference type="Proteomes" id="UP000193144"/>
    </source>
</evidence>
<name>A0A1Y1ZPM0_9PLEO</name>